<dbReference type="CDD" id="cd08589">
    <property type="entry name" value="PI-PLCc_SaPLC1_like"/>
    <property type="match status" value="1"/>
</dbReference>
<gene>
    <name evidence="2" type="ORF">ACFQY0_10510</name>
</gene>
<name>A0ABW2L8M1_9BACT</name>
<keyword evidence="3" id="KW-1185">Reference proteome</keyword>
<dbReference type="RefSeq" id="WP_379712052.1">
    <property type="nucleotide sequence ID" value="NZ_JBHTBS010000004.1"/>
</dbReference>
<evidence type="ECO:0000313" key="2">
    <source>
        <dbReference type="EMBL" id="MFC7337609.1"/>
    </source>
</evidence>
<dbReference type="InterPro" id="IPR032075">
    <property type="entry name" value="PI-PLC-C1"/>
</dbReference>
<sequence>MKRFQYGLGLACLLALVNLSTASPRLNEVQVIGTHNSYHLEPGSVETTLIRKVSENQAKSLAYSHPPLSEQLDMGIRQFELDLYPDPDGGRYAKPAAFAAAKLAGIGKPEEHDPEGALLKPGIKVLHHPDFDFRTTVLTLKAAIKEIASWSEAHPNHHPIMVLLELKGGEDRWSNAGIHEMEAVILEAVDRKQLLTPDDVRGTSDDLRTALMTTGWPELEHCQGKIMLALDNEGSIRDEYSSADPQLKNRLIFPSAKNAEEPTAGWFKVNDAKKDFDKIQRLVKAGFLVRTRADISLKEGRNNDSSRRDQAFASGAQFVSTDFPEARKEIGPYRVRFSDDQFVRANPLLLEPAPTRDQE</sequence>
<dbReference type="SUPFAM" id="SSF51695">
    <property type="entry name" value="PLC-like phosphodiesterases"/>
    <property type="match status" value="1"/>
</dbReference>
<dbReference type="Pfam" id="PF16670">
    <property type="entry name" value="PI-PLC-C1"/>
    <property type="match status" value="1"/>
</dbReference>
<protein>
    <submittedName>
        <fullName evidence="2">Ca2+-dependent phosphoinositide-specific phospholipase C</fullName>
        <ecNumber evidence="2">3.1.4.11</ecNumber>
    </submittedName>
</protein>
<feature type="chain" id="PRO_5046596805" evidence="1">
    <location>
        <begin position="23"/>
        <end position="359"/>
    </location>
</feature>
<keyword evidence="2" id="KW-0378">Hydrolase</keyword>
<reference evidence="3" key="1">
    <citation type="journal article" date="2019" name="Int. J. Syst. Evol. Microbiol.">
        <title>The Global Catalogue of Microorganisms (GCM) 10K type strain sequencing project: providing services to taxonomists for standard genome sequencing and annotation.</title>
        <authorList>
            <consortium name="The Broad Institute Genomics Platform"/>
            <consortium name="The Broad Institute Genome Sequencing Center for Infectious Disease"/>
            <person name="Wu L."/>
            <person name="Ma J."/>
        </authorList>
    </citation>
    <scope>NUCLEOTIDE SEQUENCE [LARGE SCALE GENOMIC DNA]</scope>
    <source>
        <strain evidence="3">CGMCC 4.1467</strain>
    </source>
</reference>
<dbReference type="Proteomes" id="UP001596472">
    <property type="component" value="Unassembled WGS sequence"/>
</dbReference>
<evidence type="ECO:0000256" key="1">
    <source>
        <dbReference type="SAM" id="SignalP"/>
    </source>
</evidence>
<keyword evidence="1" id="KW-0732">Signal</keyword>
<proteinExistence type="predicted"/>
<comment type="caution">
    <text evidence="2">The sequence shown here is derived from an EMBL/GenBank/DDBJ whole genome shotgun (WGS) entry which is preliminary data.</text>
</comment>
<dbReference type="GO" id="GO:0004435">
    <property type="term" value="F:phosphatidylinositol-4,5-bisphosphate phospholipase C activity"/>
    <property type="evidence" value="ECO:0007669"/>
    <property type="project" value="UniProtKB-EC"/>
</dbReference>
<dbReference type="Gene3D" id="3.20.20.190">
    <property type="entry name" value="Phosphatidylinositol (PI) phosphodiesterase"/>
    <property type="match status" value="1"/>
</dbReference>
<dbReference type="EC" id="3.1.4.11" evidence="2"/>
<organism evidence="2 3">
    <name type="scientific">Haloferula chungangensis</name>
    <dbReference type="NCBI Taxonomy" id="1048331"/>
    <lineage>
        <taxon>Bacteria</taxon>
        <taxon>Pseudomonadati</taxon>
        <taxon>Verrucomicrobiota</taxon>
        <taxon>Verrucomicrobiia</taxon>
        <taxon>Verrucomicrobiales</taxon>
        <taxon>Verrucomicrobiaceae</taxon>
        <taxon>Haloferula</taxon>
    </lineage>
</organism>
<dbReference type="InterPro" id="IPR017946">
    <property type="entry name" value="PLC-like_Pdiesterase_TIM-brl"/>
</dbReference>
<dbReference type="PROSITE" id="PS50007">
    <property type="entry name" value="PIPLC_X_DOMAIN"/>
    <property type="match status" value="1"/>
</dbReference>
<evidence type="ECO:0000313" key="3">
    <source>
        <dbReference type="Proteomes" id="UP001596472"/>
    </source>
</evidence>
<feature type="signal peptide" evidence="1">
    <location>
        <begin position="1"/>
        <end position="22"/>
    </location>
</feature>
<dbReference type="EMBL" id="JBHTBS010000004">
    <property type="protein sequence ID" value="MFC7337609.1"/>
    <property type="molecule type" value="Genomic_DNA"/>
</dbReference>
<accession>A0ABW2L8M1</accession>